<name>A0A976R7I8_9VIRU</name>
<proteinExistence type="predicted"/>
<organism evidence="1">
    <name type="scientific">Dipodfec virus RodF1_43</name>
    <dbReference type="NCBI Taxonomy" id="2929297"/>
    <lineage>
        <taxon>Viruses</taxon>
        <taxon>Monodnaviria</taxon>
        <taxon>Sangervirae</taxon>
        <taxon>Phixviricota</taxon>
        <taxon>Malgrandaviricetes</taxon>
        <taxon>Petitvirales</taxon>
        <taxon>Microviridae</taxon>
    </lineage>
</organism>
<sequence>MEDKIVLYCYRYVWKEKGQETLNFRIVTDTEDGLQKFADQIIQEFGDLERLGREYVCEYDVSKLCLLEPLYGVETETMEVVE</sequence>
<accession>A0A976R7I8</accession>
<protein>
    <submittedName>
        <fullName evidence="1">Uncharacterized protein</fullName>
    </submittedName>
</protein>
<reference evidence="1" key="1">
    <citation type="submission" date="2022-02" db="EMBL/GenBank/DDBJ databases">
        <title>Towards deciphering the DNA virus diversity associated with rodent species in the families Cricetidae and Heteromyidae.</title>
        <authorList>
            <person name="Lund M."/>
            <person name="Larsen B.B."/>
            <person name="Gryseels S."/>
            <person name="Kraberger S."/>
            <person name="Rowsey D.M."/>
            <person name="Steger L."/>
            <person name="Yule K.M."/>
            <person name="Upham N.S."/>
            <person name="Worobey M."/>
            <person name="Van Doorslaer K."/>
            <person name="Varsani A."/>
        </authorList>
    </citation>
    <scope>NUCLEOTIDE SEQUENCE</scope>
    <source>
        <strain evidence="1">NeonRodF1_43</strain>
    </source>
</reference>
<evidence type="ECO:0000313" key="1">
    <source>
        <dbReference type="EMBL" id="UPW41999.1"/>
    </source>
</evidence>
<dbReference type="EMBL" id="OM869707">
    <property type="protein sequence ID" value="UPW41999.1"/>
    <property type="molecule type" value="Genomic_DNA"/>
</dbReference>